<dbReference type="EMBL" id="CABVLU010000001">
    <property type="protein sequence ID" value="VVT46960.1"/>
    <property type="molecule type" value="Genomic_DNA"/>
</dbReference>
<dbReference type="InterPro" id="IPR001494">
    <property type="entry name" value="Importin-beta_N"/>
</dbReference>
<dbReference type="InterPro" id="IPR016024">
    <property type="entry name" value="ARM-type_fold"/>
</dbReference>
<feature type="region of interest" description="Disordered" evidence="5">
    <location>
        <begin position="982"/>
        <end position="1002"/>
    </location>
</feature>
<proteinExistence type="inferred from homology"/>
<protein>
    <recommendedName>
        <fullName evidence="6">Importin N-terminal domain-containing protein</fullName>
    </recommendedName>
</protein>
<keyword evidence="3" id="KW-0813">Transport</keyword>
<dbReference type="Pfam" id="PF03810">
    <property type="entry name" value="IBN_N"/>
    <property type="match status" value="1"/>
</dbReference>
<dbReference type="Gene3D" id="1.25.10.10">
    <property type="entry name" value="Leucine-rich Repeat Variant"/>
    <property type="match status" value="1"/>
</dbReference>
<dbReference type="GeneID" id="43580295"/>
<dbReference type="PROSITE" id="PS50166">
    <property type="entry name" value="IMPORTIN_B_NT"/>
    <property type="match status" value="1"/>
</dbReference>
<dbReference type="PANTHER" id="PTHR10997:SF7">
    <property type="entry name" value="IMPORTIN-11"/>
    <property type="match status" value="1"/>
</dbReference>
<reference evidence="7 8" key="1">
    <citation type="submission" date="2019-09" db="EMBL/GenBank/DDBJ databases">
        <authorList>
            <person name="Brejova B."/>
        </authorList>
    </citation>
    <scope>NUCLEOTIDE SEQUENCE [LARGE SCALE GENOMIC DNA]</scope>
</reference>
<gene>
    <name evidence="7" type="ORF">SAPINGB_P001473</name>
</gene>
<dbReference type="GO" id="GO:0005635">
    <property type="term" value="C:nuclear envelope"/>
    <property type="evidence" value="ECO:0007669"/>
    <property type="project" value="TreeGrafter"/>
</dbReference>
<feature type="domain" description="Importin N-terminal" evidence="6">
    <location>
        <begin position="29"/>
        <end position="101"/>
    </location>
</feature>
<evidence type="ECO:0000313" key="8">
    <source>
        <dbReference type="Proteomes" id="UP000398389"/>
    </source>
</evidence>
<dbReference type="GO" id="GO:0005829">
    <property type="term" value="C:cytosol"/>
    <property type="evidence" value="ECO:0007669"/>
    <property type="project" value="TreeGrafter"/>
</dbReference>
<dbReference type="Pfam" id="PF25758">
    <property type="entry name" value="TPR_IPO11"/>
    <property type="match status" value="1"/>
</dbReference>
<evidence type="ECO:0000256" key="4">
    <source>
        <dbReference type="ARBA" id="ARBA00023242"/>
    </source>
</evidence>
<evidence type="ECO:0000256" key="3">
    <source>
        <dbReference type="ARBA" id="ARBA00022448"/>
    </source>
</evidence>
<evidence type="ECO:0000256" key="5">
    <source>
        <dbReference type="SAM" id="MobiDB-lite"/>
    </source>
</evidence>
<evidence type="ECO:0000313" key="7">
    <source>
        <dbReference type="EMBL" id="VVT46960.1"/>
    </source>
</evidence>
<accession>A0A5E8B6G0</accession>
<dbReference type="OrthoDB" id="361693at2759"/>
<name>A0A5E8B6G0_9ASCO</name>
<dbReference type="RefSeq" id="XP_031852086.1">
    <property type="nucleotide sequence ID" value="XM_031996195.1"/>
</dbReference>
<dbReference type="SUPFAM" id="SSF48371">
    <property type="entry name" value="ARM repeat"/>
    <property type="match status" value="1"/>
</dbReference>
<organism evidence="7 8">
    <name type="scientific">Magnusiomyces paraingens</name>
    <dbReference type="NCBI Taxonomy" id="2606893"/>
    <lineage>
        <taxon>Eukaryota</taxon>
        <taxon>Fungi</taxon>
        <taxon>Dikarya</taxon>
        <taxon>Ascomycota</taxon>
        <taxon>Saccharomycotina</taxon>
        <taxon>Dipodascomycetes</taxon>
        <taxon>Dipodascales</taxon>
        <taxon>Dipodascaceae</taxon>
        <taxon>Magnusiomyces</taxon>
    </lineage>
</organism>
<dbReference type="GO" id="GO:0006606">
    <property type="term" value="P:protein import into nucleus"/>
    <property type="evidence" value="ECO:0007669"/>
    <property type="project" value="TreeGrafter"/>
</dbReference>
<dbReference type="PANTHER" id="PTHR10997">
    <property type="entry name" value="IMPORTIN-7, 8, 11"/>
    <property type="match status" value="1"/>
</dbReference>
<dbReference type="InterPro" id="IPR058669">
    <property type="entry name" value="TPR_IPO7/11-like"/>
</dbReference>
<dbReference type="InterPro" id="IPR011989">
    <property type="entry name" value="ARM-like"/>
</dbReference>
<keyword evidence="4" id="KW-0539">Nucleus</keyword>
<sequence>MEQQLTLQALVQALEASSSQESDTLRKQGETQLESYEAAENFHSLLQTVFIDPNMTLQNRWIAAIYFKNDILKYWRKSSSRVISAQEKNLIRSRIFALTTEANKQLNSQNAIATARIARIDFPGQWPTLFEDIAQLIQTASASNNLIQLSNLLNILKELVKSFSVTRFGAARTAFQAAASGIVQLIGNLYIAISQSWMSQKDNLSNHLALMEVGYLALKITGKVFAEGYQRVYQDPQAAKIFEKITQHFQGYVMVYNTFQSDIIAKHIKGLGKIFLNIFERQPVSFILLPSSMSVLQTYMSIMQEKAQVIQSIGNEDEEAVSEEVAEFWEKTVVQGLKLFSKLINYAYHNGSVSIRYRSVDDRDDTKAAHALLEKDLFNEQNIRGMLGLLLNNYLKLTPRDLESWKNEPEEWIAEEMKENWDYQARSCAQMVLVNMLKNFKAIVSPILIEFIQTTSSGNDILLQDVAYNVFALASSAPFENVSFDQMLNDVFLPRGYSQPKPNTSEGEYLKLVRRRIAIIISQWVCVTGQCSAQSRIKIYEFLLFCLNPEDPLNDIVIRLEACNALKFTIDEWDVSIDDFLPFLSTFLTRLFTFISTSLSSMESKEIVLQVISVIINRVEKKIVPFSELILQALPALWDESESHYQMRCVILQTLANFVQATCESSTQTYSISVPMLKVSVDPESPLNTFLFDDALPLWQALVESAPSPNDEILSLLPGLVQIIKQKTENLPIELKLLESYVFLSPESVANLSYELFKIFVDYIPSMNTESMTWVTTILNLLAAQLPLDAYVKPLYDTGLLNLLVTSLAAAISPITNVEILCFFSRMACNDVNTFVQMLDATQLPSLEVINELRQKNTSRSSFINLDDDDSAYAVPIHITRTVVNPDSHLTHTPKYTTVLGLVISQWISRFDNMGQPRDRKLNVLGTAAVLRTARPESWSVLADIFVIWQQLLDEATETDVGDAEIYYCYDDYMSTNEYLTRTSRGRDPAGPSGTGLTPEQQEEIRLVHENASPETKRRRRLLDSDPVHSIVLKNYLRESLFMFEKSTSSETLSTVDPGILQTLSMVLGLS</sequence>
<comment type="similarity">
    <text evidence="2">Belongs to the importin beta family.</text>
</comment>
<dbReference type="SMART" id="SM00913">
    <property type="entry name" value="IBN_N"/>
    <property type="match status" value="1"/>
</dbReference>
<evidence type="ECO:0000256" key="1">
    <source>
        <dbReference type="ARBA" id="ARBA00004123"/>
    </source>
</evidence>
<dbReference type="Proteomes" id="UP000398389">
    <property type="component" value="Unassembled WGS sequence"/>
</dbReference>
<comment type="subcellular location">
    <subcellularLocation>
        <location evidence="1">Nucleus</location>
    </subcellularLocation>
</comment>
<evidence type="ECO:0000256" key="2">
    <source>
        <dbReference type="ARBA" id="ARBA00007991"/>
    </source>
</evidence>
<dbReference type="GO" id="GO:0031267">
    <property type="term" value="F:small GTPase binding"/>
    <property type="evidence" value="ECO:0007669"/>
    <property type="project" value="InterPro"/>
</dbReference>
<evidence type="ECO:0000259" key="6">
    <source>
        <dbReference type="PROSITE" id="PS50166"/>
    </source>
</evidence>
<dbReference type="AlphaFoldDB" id="A0A5E8B6G0"/>
<keyword evidence="8" id="KW-1185">Reference proteome</keyword>